<protein>
    <recommendedName>
        <fullName evidence="6">FMN dependent NADH:quinone oxidoreductase</fullName>
        <ecNumber evidence="6">1.6.5.-</ecNumber>
    </recommendedName>
    <alternativeName>
        <fullName evidence="6">Azo-dye reductase</fullName>
    </alternativeName>
    <alternativeName>
        <fullName evidence="6">FMN-dependent NADH-azo compound oxidoreductase</fullName>
    </alternativeName>
    <alternativeName>
        <fullName evidence="6">FMN-dependent NADH-azoreductase</fullName>
        <ecNumber evidence="6">1.7.1.17</ecNumber>
    </alternativeName>
</protein>
<evidence type="ECO:0000256" key="3">
    <source>
        <dbReference type="ARBA" id="ARBA00023002"/>
    </source>
</evidence>
<dbReference type="Pfam" id="PF02525">
    <property type="entry name" value="Flavodoxin_2"/>
    <property type="match status" value="1"/>
</dbReference>
<comment type="catalytic activity">
    <reaction evidence="6">
        <text>2 a quinone + NADH + H(+) = 2 a 1,4-benzosemiquinone + NAD(+)</text>
        <dbReference type="Rhea" id="RHEA:65952"/>
        <dbReference type="ChEBI" id="CHEBI:15378"/>
        <dbReference type="ChEBI" id="CHEBI:57540"/>
        <dbReference type="ChEBI" id="CHEBI:57945"/>
        <dbReference type="ChEBI" id="CHEBI:132124"/>
        <dbReference type="ChEBI" id="CHEBI:134225"/>
    </reaction>
</comment>
<dbReference type="EC" id="1.7.1.17" evidence="6"/>
<comment type="caution">
    <text evidence="8">The sequence shown here is derived from an EMBL/GenBank/DDBJ whole genome shotgun (WGS) entry which is preliminary data.</text>
</comment>
<evidence type="ECO:0000259" key="7">
    <source>
        <dbReference type="Pfam" id="PF02525"/>
    </source>
</evidence>
<evidence type="ECO:0000256" key="4">
    <source>
        <dbReference type="ARBA" id="ARBA00023027"/>
    </source>
</evidence>
<feature type="domain" description="Flavodoxin-like fold" evidence="7">
    <location>
        <begin position="14"/>
        <end position="210"/>
    </location>
</feature>
<dbReference type="AlphaFoldDB" id="A0A3M4KD73"/>
<keyword evidence="2 6" id="KW-0288">FMN</keyword>
<feature type="binding site" evidence="6">
    <location>
        <begin position="108"/>
        <end position="111"/>
    </location>
    <ligand>
        <name>FMN</name>
        <dbReference type="ChEBI" id="CHEBI:58210"/>
    </ligand>
</feature>
<dbReference type="EMBL" id="RBRA01000070">
    <property type="protein sequence ID" value="RMQ27117.1"/>
    <property type="molecule type" value="Genomic_DNA"/>
</dbReference>
<feature type="binding site" evidence="6">
    <location>
        <begin position="152"/>
        <end position="155"/>
    </location>
    <ligand>
        <name>FMN</name>
        <dbReference type="ChEBI" id="CHEBI:58210"/>
    </ligand>
</feature>
<dbReference type="GO" id="GO:0016652">
    <property type="term" value="F:oxidoreductase activity, acting on NAD(P)H as acceptor"/>
    <property type="evidence" value="ECO:0007669"/>
    <property type="project" value="UniProtKB-UniRule"/>
</dbReference>
<evidence type="ECO:0000256" key="1">
    <source>
        <dbReference type="ARBA" id="ARBA00022630"/>
    </source>
</evidence>
<comment type="cofactor">
    <cofactor evidence="6">
        <name>FMN</name>
        <dbReference type="ChEBI" id="CHEBI:58210"/>
    </cofactor>
    <text evidence="6">Binds 1 FMN per subunit.</text>
</comment>
<keyword evidence="3 6" id="KW-0560">Oxidoreductase</keyword>
<dbReference type="InterPro" id="IPR050104">
    <property type="entry name" value="FMN-dep_NADH:Q_OxRdtase_AzoR1"/>
</dbReference>
<dbReference type="InterPro" id="IPR023048">
    <property type="entry name" value="NADH:quinone_OxRdtase_FMN_depd"/>
</dbReference>
<dbReference type="Gene3D" id="3.40.50.360">
    <property type="match status" value="1"/>
</dbReference>
<keyword evidence="1 6" id="KW-0285">Flavoprotein</keyword>
<proteinExistence type="inferred from homology"/>
<name>A0A3M4KD73_9PSED</name>
<comment type="subunit">
    <text evidence="6">Homodimer.</text>
</comment>
<dbReference type="InterPro" id="IPR029039">
    <property type="entry name" value="Flavoprotein-like_sf"/>
</dbReference>
<dbReference type="HAMAP" id="MF_01216">
    <property type="entry name" value="Azoreductase_type1"/>
    <property type="match status" value="1"/>
</dbReference>
<dbReference type="InterPro" id="IPR003680">
    <property type="entry name" value="Flavodoxin_fold"/>
</dbReference>
<evidence type="ECO:0000256" key="5">
    <source>
        <dbReference type="ARBA" id="ARBA00048542"/>
    </source>
</evidence>
<sequence>MVAHRRYSLGKPVMNILHLDSSILGDHSASRQLSRDVVEAYKSTHTDSHVTYRDLASEALGHFSAASLAAAGTPVEARDAAQQQEVDNNEATLQQFLDADVLVIGAPMYNFSIPSQLKAWIDRIAVAGRTFRYSEAGPEGLCGGKKVIIVSTSGGLHQGLPTGAGHEELLKALFAFIGITDLQFVRAHGLAYGEEPRANAMAAAKQQIESELLAA</sequence>
<dbReference type="GO" id="GO:0016655">
    <property type="term" value="F:oxidoreductase activity, acting on NAD(P)H, quinone or similar compound as acceptor"/>
    <property type="evidence" value="ECO:0007669"/>
    <property type="project" value="InterPro"/>
</dbReference>
<evidence type="ECO:0000313" key="8">
    <source>
        <dbReference type="EMBL" id="RMQ27117.1"/>
    </source>
</evidence>
<dbReference type="PANTHER" id="PTHR43741:SF4">
    <property type="entry name" value="FMN-DEPENDENT NADH:QUINONE OXIDOREDUCTASE"/>
    <property type="match status" value="1"/>
</dbReference>
<dbReference type="Proteomes" id="UP000269044">
    <property type="component" value="Unassembled WGS sequence"/>
</dbReference>
<accession>A0A3M4KD73</accession>
<comment type="catalytic activity">
    <reaction evidence="5">
        <text>N,N-dimethyl-1,4-phenylenediamine + anthranilate + 2 NAD(+) = 2-(4-dimethylaminophenyl)diazenylbenzoate + 2 NADH + 2 H(+)</text>
        <dbReference type="Rhea" id="RHEA:55872"/>
        <dbReference type="ChEBI" id="CHEBI:15378"/>
        <dbReference type="ChEBI" id="CHEBI:15783"/>
        <dbReference type="ChEBI" id="CHEBI:16567"/>
        <dbReference type="ChEBI" id="CHEBI:57540"/>
        <dbReference type="ChEBI" id="CHEBI:57945"/>
        <dbReference type="ChEBI" id="CHEBI:71579"/>
        <dbReference type="EC" id="1.7.1.17"/>
    </reaction>
    <physiologicalReaction direction="right-to-left" evidence="5">
        <dbReference type="Rhea" id="RHEA:55874"/>
    </physiologicalReaction>
</comment>
<feature type="binding site" evidence="6">
    <location>
        <position position="22"/>
    </location>
    <ligand>
        <name>FMN</name>
        <dbReference type="ChEBI" id="CHEBI:58210"/>
    </ligand>
</feature>
<comment type="similarity">
    <text evidence="6">Belongs to the azoreductase type 1 family.</text>
</comment>
<feature type="binding site" evidence="6">
    <location>
        <begin position="28"/>
        <end position="30"/>
    </location>
    <ligand>
        <name>FMN</name>
        <dbReference type="ChEBI" id="CHEBI:58210"/>
    </ligand>
</feature>
<evidence type="ECO:0000256" key="2">
    <source>
        <dbReference type="ARBA" id="ARBA00022643"/>
    </source>
</evidence>
<dbReference type="EC" id="1.6.5.-" evidence="6"/>
<evidence type="ECO:0000256" key="6">
    <source>
        <dbReference type="HAMAP-Rule" id="MF_01216"/>
    </source>
</evidence>
<dbReference type="FunFam" id="3.40.50.360:FF:000049">
    <property type="entry name" value="FMN-dependent NADH-azoreductase"/>
    <property type="match status" value="1"/>
</dbReference>
<keyword evidence="4 6" id="KW-0520">NAD</keyword>
<dbReference type="GO" id="GO:0010181">
    <property type="term" value="F:FMN binding"/>
    <property type="evidence" value="ECO:0007669"/>
    <property type="project" value="UniProtKB-UniRule"/>
</dbReference>
<organism evidence="8 9">
    <name type="scientific">Pseudomonas syringae pv. delphinii</name>
    <dbReference type="NCBI Taxonomy" id="192088"/>
    <lineage>
        <taxon>Bacteria</taxon>
        <taxon>Pseudomonadati</taxon>
        <taxon>Pseudomonadota</taxon>
        <taxon>Gammaproteobacteria</taxon>
        <taxon>Pseudomonadales</taxon>
        <taxon>Pseudomonadaceae</taxon>
        <taxon>Pseudomonas</taxon>
    </lineage>
</organism>
<dbReference type="SUPFAM" id="SSF52218">
    <property type="entry name" value="Flavoproteins"/>
    <property type="match status" value="1"/>
</dbReference>
<dbReference type="GO" id="GO:0009055">
    <property type="term" value="F:electron transfer activity"/>
    <property type="evidence" value="ECO:0007669"/>
    <property type="project" value="UniProtKB-UniRule"/>
</dbReference>
<gene>
    <name evidence="6" type="primary">azoR</name>
    <name evidence="8" type="ORF">ALQ08_04410</name>
</gene>
<dbReference type="PANTHER" id="PTHR43741">
    <property type="entry name" value="FMN-DEPENDENT NADH-AZOREDUCTASE 1"/>
    <property type="match status" value="1"/>
</dbReference>
<reference evidence="8 9" key="1">
    <citation type="submission" date="2018-08" db="EMBL/GenBank/DDBJ databases">
        <title>Recombination of ecologically and evolutionarily significant loci maintains genetic cohesion in the Pseudomonas syringae species complex.</title>
        <authorList>
            <person name="Dillon M."/>
            <person name="Thakur S."/>
            <person name="Almeida R.N.D."/>
            <person name="Weir B.S."/>
            <person name="Guttman D.S."/>
        </authorList>
    </citation>
    <scope>NUCLEOTIDE SEQUENCE [LARGE SCALE GENOMIC DNA]</scope>
    <source>
        <strain evidence="8 9">ICMP 13052</strain>
    </source>
</reference>
<evidence type="ECO:0000313" key="9">
    <source>
        <dbReference type="Proteomes" id="UP000269044"/>
    </source>
</evidence>
<comment type="function">
    <text evidence="6">Quinone reductase that provides resistance to thiol-specific stress caused by electrophilic quinones.</text>
</comment>
<comment type="function">
    <text evidence="6">Also exhibits azoreductase activity. Catalyzes the reductive cleavage of the azo bond in aromatic azo compounds to the corresponding amines.</text>
</comment>